<reference evidence="2 3" key="1">
    <citation type="submission" date="2021-07" db="EMBL/GenBank/DDBJ databases">
        <title>Whole Genome Sequence of Nocardia Iowensis.</title>
        <authorList>
            <person name="Lamm A."/>
            <person name="Collins-Fairclough A.M."/>
            <person name="Bunk B."/>
            <person name="Sproer C."/>
        </authorList>
    </citation>
    <scope>NUCLEOTIDE SEQUENCE [LARGE SCALE GENOMIC DNA]</scope>
    <source>
        <strain evidence="2 3">NRRL 5646</strain>
    </source>
</reference>
<proteinExistence type="predicted"/>
<dbReference type="EMBL" id="CP078145">
    <property type="protein sequence ID" value="QXN91899.1"/>
    <property type="molecule type" value="Genomic_DNA"/>
</dbReference>
<gene>
    <name evidence="2" type="ORF">KV110_01515</name>
</gene>
<sequence length="84" mass="9320">MSSRDVEDDYFHAYLEQYTRARHAGRTGEATRIAQVLRSRFDHEVDAKSSQPDTGADSTAVPRRPRAPKAKATPAPAPETTVHD</sequence>
<dbReference type="Proteomes" id="UP000694257">
    <property type="component" value="Chromosome"/>
</dbReference>
<protein>
    <submittedName>
        <fullName evidence="2">Uncharacterized protein</fullName>
    </submittedName>
</protein>
<evidence type="ECO:0000313" key="2">
    <source>
        <dbReference type="EMBL" id="QXN91899.1"/>
    </source>
</evidence>
<accession>A0ABX8RQI4</accession>
<dbReference type="RefSeq" id="WP_218472748.1">
    <property type="nucleotide sequence ID" value="NZ_BAABJN010000009.1"/>
</dbReference>
<feature type="region of interest" description="Disordered" evidence="1">
    <location>
        <begin position="43"/>
        <end position="84"/>
    </location>
</feature>
<evidence type="ECO:0000313" key="3">
    <source>
        <dbReference type="Proteomes" id="UP000694257"/>
    </source>
</evidence>
<name>A0ABX8RQI4_NOCIO</name>
<evidence type="ECO:0000256" key="1">
    <source>
        <dbReference type="SAM" id="MobiDB-lite"/>
    </source>
</evidence>
<keyword evidence="3" id="KW-1185">Reference proteome</keyword>
<feature type="compositionally biased region" description="Low complexity" evidence="1">
    <location>
        <begin position="70"/>
        <end position="84"/>
    </location>
</feature>
<feature type="compositionally biased region" description="Polar residues" evidence="1">
    <location>
        <begin position="48"/>
        <end position="57"/>
    </location>
</feature>
<organism evidence="2 3">
    <name type="scientific">Nocardia iowensis</name>
    <dbReference type="NCBI Taxonomy" id="204891"/>
    <lineage>
        <taxon>Bacteria</taxon>
        <taxon>Bacillati</taxon>
        <taxon>Actinomycetota</taxon>
        <taxon>Actinomycetes</taxon>
        <taxon>Mycobacteriales</taxon>
        <taxon>Nocardiaceae</taxon>
        <taxon>Nocardia</taxon>
    </lineage>
</organism>